<name>A0A4P6JMJ9_KTERU</name>
<evidence type="ECO:0000313" key="7">
    <source>
        <dbReference type="EMBL" id="QBD76507.1"/>
    </source>
</evidence>
<organism evidence="7 8">
    <name type="scientific">Ktedonosporobacter rubrisoli</name>
    <dbReference type="NCBI Taxonomy" id="2509675"/>
    <lineage>
        <taxon>Bacteria</taxon>
        <taxon>Bacillati</taxon>
        <taxon>Chloroflexota</taxon>
        <taxon>Ktedonobacteria</taxon>
        <taxon>Ktedonobacterales</taxon>
        <taxon>Ktedonosporobacteraceae</taxon>
        <taxon>Ktedonosporobacter</taxon>
    </lineage>
</organism>
<dbReference type="GO" id="GO:0003700">
    <property type="term" value="F:DNA-binding transcription factor activity"/>
    <property type="evidence" value="ECO:0007669"/>
    <property type="project" value="InterPro"/>
</dbReference>
<dbReference type="AlphaFoldDB" id="A0A4P6JMJ9"/>
<evidence type="ECO:0000259" key="6">
    <source>
        <dbReference type="Pfam" id="PF04545"/>
    </source>
</evidence>
<gene>
    <name evidence="7" type="ORF">EPA93_10995</name>
</gene>
<keyword evidence="8" id="KW-1185">Reference proteome</keyword>
<evidence type="ECO:0000256" key="1">
    <source>
        <dbReference type="ARBA" id="ARBA00010466"/>
    </source>
</evidence>
<dbReference type="SUPFAM" id="SSF100950">
    <property type="entry name" value="NagB/RpiA/CoA transferase-like"/>
    <property type="match status" value="1"/>
</dbReference>
<evidence type="ECO:0000256" key="2">
    <source>
        <dbReference type="ARBA" id="ARBA00023015"/>
    </source>
</evidence>
<comment type="similarity">
    <text evidence="1">Belongs to the SorC transcriptional regulatory family.</text>
</comment>
<evidence type="ECO:0000256" key="3">
    <source>
        <dbReference type="ARBA" id="ARBA00023125"/>
    </source>
</evidence>
<dbReference type="SUPFAM" id="SSF46785">
    <property type="entry name" value="Winged helix' DNA-binding domain"/>
    <property type="match status" value="1"/>
</dbReference>
<keyword evidence="3" id="KW-0238">DNA-binding</keyword>
<keyword evidence="4" id="KW-0804">Transcription</keyword>
<feature type="domain" description="Sugar-binding" evidence="5">
    <location>
        <begin position="63"/>
        <end position="314"/>
    </location>
</feature>
<dbReference type="GO" id="GO:0003677">
    <property type="term" value="F:DNA binding"/>
    <property type="evidence" value="ECO:0007669"/>
    <property type="project" value="UniProtKB-KW"/>
</dbReference>
<dbReference type="Pfam" id="PF04545">
    <property type="entry name" value="Sigma70_r4"/>
    <property type="match status" value="1"/>
</dbReference>
<dbReference type="Gene3D" id="3.40.50.1360">
    <property type="match status" value="1"/>
</dbReference>
<dbReference type="GO" id="GO:0030246">
    <property type="term" value="F:carbohydrate binding"/>
    <property type="evidence" value="ECO:0007669"/>
    <property type="project" value="InterPro"/>
</dbReference>
<dbReference type="OrthoDB" id="58802at2"/>
<evidence type="ECO:0000313" key="8">
    <source>
        <dbReference type="Proteomes" id="UP000290365"/>
    </source>
</evidence>
<dbReference type="KEGG" id="kbs:EPA93_10995"/>
<dbReference type="GO" id="GO:0006352">
    <property type="term" value="P:DNA-templated transcription initiation"/>
    <property type="evidence" value="ECO:0007669"/>
    <property type="project" value="InterPro"/>
</dbReference>
<feature type="domain" description="RNA polymerase sigma-70 region 4" evidence="6">
    <location>
        <begin position="19"/>
        <end position="48"/>
    </location>
</feature>
<sequence length="334" mass="37003">MHVRASRYTQDEIVRCAWLYYERDHTQDEIAHKLGMSRSRVVRLLKEAKAQGLIQIKINAPVHLLSLAEQLQSRYQSYNLRNVRLVQTIANETEQKKALAGELAPAFTPTKGDIIAVTWGTTLGYAIDQLPLQPQQDLTVASILGGVQGGIHTASPYDIAFRLGQRLQASVYTLQAPVFVRDPEVASLLLREETLQDTLRVATKARIALFGAGDLTEKSTLESVNAISREERLWLRDQGAVGDLLGHFLDRHGCALNLHGRLTPISLPLEHLLTIPERICIGGGSVKHAMLLALLRGNYITTLITDEATARYLISVAPYNHNGGKKQHNGSKNE</sequence>
<dbReference type="InterPro" id="IPR051054">
    <property type="entry name" value="SorC_transcr_regulators"/>
</dbReference>
<proteinExistence type="inferred from homology"/>
<dbReference type="RefSeq" id="WP_129887357.1">
    <property type="nucleotide sequence ID" value="NZ_CP035758.1"/>
</dbReference>
<dbReference type="Proteomes" id="UP000290365">
    <property type="component" value="Chromosome"/>
</dbReference>
<dbReference type="Pfam" id="PF04198">
    <property type="entry name" value="Sugar-bind"/>
    <property type="match status" value="1"/>
</dbReference>
<dbReference type="Gene3D" id="1.10.10.10">
    <property type="entry name" value="Winged helix-like DNA-binding domain superfamily/Winged helix DNA-binding domain"/>
    <property type="match status" value="1"/>
</dbReference>
<keyword evidence="2" id="KW-0805">Transcription regulation</keyword>
<evidence type="ECO:0000256" key="4">
    <source>
        <dbReference type="ARBA" id="ARBA00023163"/>
    </source>
</evidence>
<dbReference type="EMBL" id="CP035758">
    <property type="protein sequence ID" value="QBD76507.1"/>
    <property type="molecule type" value="Genomic_DNA"/>
</dbReference>
<dbReference type="InterPro" id="IPR036388">
    <property type="entry name" value="WH-like_DNA-bd_sf"/>
</dbReference>
<reference evidence="7 8" key="1">
    <citation type="submission" date="2019-01" db="EMBL/GenBank/DDBJ databases">
        <title>Ktedonosporobacter rubrisoli SCAWS-G2.</title>
        <authorList>
            <person name="Huang Y."/>
            <person name="Yan B."/>
        </authorList>
    </citation>
    <scope>NUCLEOTIDE SEQUENCE [LARGE SCALE GENOMIC DNA]</scope>
    <source>
        <strain evidence="7 8">SCAWS-G2</strain>
    </source>
</reference>
<dbReference type="PANTHER" id="PTHR34294">
    <property type="entry name" value="TRANSCRIPTIONAL REGULATOR-RELATED"/>
    <property type="match status" value="1"/>
</dbReference>
<dbReference type="PANTHER" id="PTHR34294:SF1">
    <property type="entry name" value="TRANSCRIPTIONAL REGULATOR LSRR"/>
    <property type="match status" value="1"/>
</dbReference>
<dbReference type="InterPro" id="IPR007630">
    <property type="entry name" value="RNA_pol_sigma70_r4"/>
</dbReference>
<evidence type="ECO:0000259" key="5">
    <source>
        <dbReference type="Pfam" id="PF04198"/>
    </source>
</evidence>
<accession>A0A4P6JMJ9</accession>
<dbReference type="InterPro" id="IPR037171">
    <property type="entry name" value="NagB/RpiA_transferase-like"/>
</dbReference>
<protein>
    <submittedName>
        <fullName evidence="7">Sugar-binding transcriptional regulator</fullName>
    </submittedName>
</protein>
<dbReference type="InterPro" id="IPR036390">
    <property type="entry name" value="WH_DNA-bd_sf"/>
</dbReference>
<dbReference type="InterPro" id="IPR007324">
    <property type="entry name" value="Sugar-bd_dom_put"/>
</dbReference>